<evidence type="ECO:0000256" key="2">
    <source>
        <dbReference type="ARBA" id="ARBA00022801"/>
    </source>
</evidence>
<dbReference type="PANTHER" id="PTHR31793:SF27">
    <property type="entry name" value="NOVEL THIOESTERASE SUPERFAMILY DOMAIN AND SAPOSIN A-TYPE DOMAIN CONTAINING PROTEIN (0610012H03RIK)"/>
    <property type="match status" value="1"/>
</dbReference>
<dbReference type="PIRSF" id="PIRSF003230">
    <property type="entry name" value="YbgC"/>
    <property type="match status" value="1"/>
</dbReference>
<keyword evidence="5" id="KW-1185">Reference proteome</keyword>
<dbReference type="InterPro" id="IPR029069">
    <property type="entry name" value="HotDog_dom_sf"/>
</dbReference>
<keyword evidence="2" id="KW-0378">Hydrolase</keyword>
<dbReference type="Gene3D" id="3.10.129.10">
    <property type="entry name" value="Hotdog Thioesterase"/>
    <property type="match status" value="1"/>
</dbReference>
<organism evidence="4 5">
    <name type="scientific">Rubrobacter xylanophilus</name>
    <dbReference type="NCBI Taxonomy" id="49319"/>
    <lineage>
        <taxon>Bacteria</taxon>
        <taxon>Bacillati</taxon>
        <taxon>Actinomycetota</taxon>
        <taxon>Rubrobacteria</taxon>
        <taxon>Rubrobacterales</taxon>
        <taxon>Rubrobacteraceae</taxon>
        <taxon>Rubrobacter</taxon>
    </lineage>
</organism>
<feature type="domain" description="Thioesterase" evidence="3">
    <location>
        <begin position="21"/>
        <end position="94"/>
    </location>
</feature>
<evidence type="ECO:0000259" key="3">
    <source>
        <dbReference type="Pfam" id="PF03061"/>
    </source>
</evidence>
<dbReference type="AlphaFoldDB" id="A0A510HHF1"/>
<evidence type="ECO:0000313" key="4">
    <source>
        <dbReference type="EMBL" id="BBL79422.1"/>
    </source>
</evidence>
<dbReference type="NCBIfam" id="TIGR00051">
    <property type="entry name" value="YbgC/FadM family acyl-CoA thioesterase"/>
    <property type="match status" value="1"/>
</dbReference>
<dbReference type="GO" id="GO:0047617">
    <property type="term" value="F:fatty acyl-CoA hydrolase activity"/>
    <property type="evidence" value="ECO:0007669"/>
    <property type="project" value="TreeGrafter"/>
</dbReference>
<dbReference type="PANTHER" id="PTHR31793">
    <property type="entry name" value="4-HYDROXYBENZOYL-COA THIOESTERASE FAMILY MEMBER"/>
    <property type="match status" value="1"/>
</dbReference>
<dbReference type="OrthoDB" id="9799036at2"/>
<comment type="similarity">
    <text evidence="1">Belongs to the 4-hydroxybenzoyl-CoA thioesterase family.</text>
</comment>
<reference evidence="4" key="1">
    <citation type="journal article" date="2019" name="Microbiol. Resour. Announc.">
        <title>Complete Genome Sequence of Rubrobacter xylanophilus Strain AA3-22, Isolated from Arima Onsen in Japan.</title>
        <authorList>
            <person name="Tomariguchi N."/>
            <person name="Miyazaki K."/>
        </authorList>
    </citation>
    <scope>NUCLEOTIDE SEQUENCE [LARGE SCALE GENOMIC DNA]</scope>
    <source>
        <strain evidence="4">AA3-22</strain>
    </source>
</reference>
<name>A0A510HHF1_9ACTN</name>
<evidence type="ECO:0000256" key="1">
    <source>
        <dbReference type="ARBA" id="ARBA00005953"/>
    </source>
</evidence>
<evidence type="ECO:0000313" key="5">
    <source>
        <dbReference type="Proteomes" id="UP000318065"/>
    </source>
</evidence>
<dbReference type="EMBL" id="AP019791">
    <property type="protein sequence ID" value="BBL79422.1"/>
    <property type="molecule type" value="Genomic_DNA"/>
</dbReference>
<proteinExistence type="inferred from homology"/>
<dbReference type="InterPro" id="IPR006683">
    <property type="entry name" value="Thioestr_dom"/>
</dbReference>
<dbReference type="CDD" id="cd00586">
    <property type="entry name" value="4HBT"/>
    <property type="match status" value="1"/>
</dbReference>
<accession>A0A510HHF1</accession>
<protein>
    <recommendedName>
        <fullName evidence="3">Thioesterase domain-containing protein</fullName>
    </recommendedName>
</protein>
<dbReference type="Pfam" id="PF03061">
    <property type="entry name" value="4HBT"/>
    <property type="match status" value="1"/>
</dbReference>
<dbReference type="Proteomes" id="UP000318065">
    <property type="component" value="Chromosome"/>
</dbReference>
<dbReference type="SUPFAM" id="SSF54637">
    <property type="entry name" value="Thioesterase/thiol ester dehydrase-isomerase"/>
    <property type="match status" value="1"/>
</dbReference>
<gene>
    <name evidence="4" type="ORF">RxyAA322_12760</name>
</gene>
<dbReference type="InterPro" id="IPR006684">
    <property type="entry name" value="YbgC/YbaW"/>
</dbReference>
<dbReference type="RefSeq" id="WP_143527431.1">
    <property type="nucleotide sequence ID" value="NZ_AP019791.1"/>
</dbReference>
<dbReference type="InterPro" id="IPR050563">
    <property type="entry name" value="4-hydroxybenzoyl-CoA_TE"/>
</dbReference>
<sequence>MGDFRFSHTLRVRYSEIDGQKVVYNAHYLTYLDVAITEYFRNLGIEFLDSSLFDIALVRATLDFRRPARLDDLLDVWVSIPRLGNSSFTGRFRILPHGEMAEESTVLDAEIVYVSFSAGEGRAVPIPGWVREKIESFEGRA</sequence>